<gene>
    <name evidence="6" type="ORF">ACFSAS_08700</name>
</gene>
<feature type="binding site" evidence="4">
    <location>
        <position position="101"/>
    </location>
    <ligand>
        <name>Mn(2+)</name>
        <dbReference type="ChEBI" id="CHEBI:29035"/>
        <label>1</label>
    </ligand>
</feature>
<comment type="caution">
    <text evidence="6">The sequence shown here is derived from an EMBL/GenBank/DDBJ whole genome shotgun (WGS) entry which is preliminary data.</text>
</comment>
<dbReference type="PRINTS" id="PR00116">
    <property type="entry name" value="ARGINASE"/>
</dbReference>
<comment type="cofactor">
    <cofactor evidence="4">
        <name>Mn(2+)</name>
        <dbReference type="ChEBI" id="CHEBI:29035"/>
    </cofactor>
    <text evidence="4">Binds 2 manganese ions per subunit.</text>
</comment>
<reference evidence="6 7" key="1">
    <citation type="journal article" date="2019" name="Int. J. Syst. Evol. Microbiol.">
        <title>The Global Catalogue of Microorganisms (GCM) 10K type strain sequencing project: providing services to taxonomists for standard genome sequencing and annotation.</title>
        <authorList>
            <consortium name="The Broad Institute Genomics Platform"/>
            <consortium name="The Broad Institute Genome Sequencing Center for Infectious Disease"/>
            <person name="Wu L."/>
            <person name="Ma J."/>
        </authorList>
    </citation>
    <scope>NUCLEOTIDE SEQUENCE [LARGE SCALE GENOMIC DNA]</scope>
    <source>
        <strain evidence="6 7">CGMCC 1.10387</strain>
    </source>
</reference>
<dbReference type="RefSeq" id="WP_390282038.1">
    <property type="nucleotide sequence ID" value="NZ_JBHUDP010000002.1"/>
</dbReference>
<dbReference type="Pfam" id="PF00491">
    <property type="entry name" value="Arginase"/>
    <property type="match status" value="1"/>
</dbReference>
<evidence type="ECO:0000313" key="6">
    <source>
        <dbReference type="EMBL" id="MFD1685687.1"/>
    </source>
</evidence>
<feature type="binding site" evidence="4">
    <location>
        <position position="225"/>
    </location>
    <ligand>
        <name>Mn(2+)</name>
        <dbReference type="ChEBI" id="CHEBI:29035"/>
        <label>1</label>
    </ligand>
</feature>
<protein>
    <submittedName>
        <fullName evidence="6">Arginase family protein</fullName>
    </submittedName>
</protein>
<evidence type="ECO:0000256" key="1">
    <source>
        <dbReference type="ARBA" id="ARBA00009227"/>
    </source>
</evidence>
<feature type="binding site" evidence="4">
    <location>
        <position position="124"/>
    </location>
    <ligand>
        <name>Mn(2+)</name>
        <dbReference type="ChEBI" id="CHEBI:29035"/>
        <label>2</label>
    </ligand>
</feature>
<evidence type="ECO:0000256" key="3">
    <source>
        <dbReference type="ARBA" id="ARBA00022801"/>
    </source>
</evidence>
<keyword evidence="3 5" id="KW-0378">Hydrolase</keyword>
<dbReference type="GO" id="GO:0046872">
    <property type="term" value="F:metal ion binding"/>
    <property type="evidence" value="ECO:0007669"/>
    <property type="project" value="UniProtKB-KW"/>
</dbReference>
<dbReference type="PANTHER" id="PTHR11358">
    <property type="entry name" value="ARGINASE/AGMATINASE"/>
    <property type="match status" value="1"/>
</dbReference>
<dbReference type="InterPro" id="IPR020855">
    <property type="entry name" value="Ureohydrolase_Mn_BS"/>
</dbReference>
<comment type="similarity">
    <text evidence="1">Belongs to the arginase family. Agmatinase subfamily.</text>
</comment>
<organism evidence="6 7">
    <name type="scientific">Halobellus litoreus</name>
    <dbReference type="NCBI Taxonomy" id="755310"/>
    <lineage>
        <taxon>Archaea</taxon>
        <taxon>Methanobacteriati</taxon>
        <taxon>Methanobacteriota</taxon>
        <taxon>Stenosarchaea group</taxon>
        <taxon>Halobacteria</taxon>
        <taxon>Halobacteriales</taxon>
        <taxon>Haloferacaceae</taxon>
        <taxon>Halobellus</taxon>
    </lineage>
</organism>
<dbReference type="GO" id="GO:0016787">
    <property type="term" value="F:hydrolase activity"/>
    <property type="evidence" value="ECO:0007669"/>
    <property type="project" value="UniProtKB-KW"/>
</dbReference>
<dbReference type="Proteomes" id="UP001597092">
    <property type="component" value="Unassembled WGS sequence"/>
</dbReference>
<dbReference type="PIRSF" id="PIRSF036979">
    <property type="entry name" value="Arginase"/>
    <property type="match status" value="1"/>
</dbReference>
<proteinExistence type="inferred from homology"/>
<evidence type="ECO:0000256" key="4">
    <source>
        <dbReference type="PIRSR" id="PIRSR036979-1"/>
    </source>
</evidence>
<sequence>MFPGATASRADAAYVVVGAPLDISTTFRPGTRFGPERIRRFARPFDDYDRRTDLRFSDCSVHDYGDVRAWDDAAEYLAWLSGELRDVVRDDAVPLLLGGEHTVTAAGVEAVSPEVFVCLDAHLDLREAYDGNEYSHATVTRRILDGTGGEDGDHAGGADDDGAANEAVAAVAAVDEEVVLGARTGSPAEWDRAEADDVTVVAPEDVADFDLAAHLDGRSAYLSVDVDAADPGFAPGTGTPEPFGLEPREMRDVVRTVAPRAAGFDVVEVNDRDDGQAASLAAKLCREFVFAHADS</sequence>
<evidence type="ECO:0000256" key="5">
    <source>
        <dbReference type="RuleBase" id="RU003684"/>
    </source>
</evidence>
<dbReference type="SUPFAM" id="SSF52768">
    <property type="entry name" value="Arginase/deacetylase"/>
    <property type="match status" value="1"/>
</dbReference>
<evidence type="ECO:0000256" key="2">
    <source>
        <dbReference type="ARBA" id="ARBA00022723"/>
    </source>
</evidence>
<dbReference type="PROSITE" id="PS51409">
    <property type="entry name" value="ARGINASE_2"/>
    <property type="match status" value="1"/>
</dbReference>
<dbReference type="InterPro" id="IPR023696">
    <property type="entry name" value="Ureohydrolase_dom_sf"/>
</dbReference>
<accession>A0ABD6DVT8</accession>
<dbReference type="EMBL" id="JBHUDP010000002">
    <property type="protein sequence ID" value="MFD1685687.1"/>
    <property type="molecule type" value="Genomic_DNA"/>
</dbReference>
<keyword evidence="4" id="KW-0464">Manganese</keyword>
<evidence type="ECO:0000313" key="7">
    <source>
        <dbReference type="Proteomes" id="UP001597092"/>
    </source>
</evidence>
<dbReference type="PANTHER" id="PTHR11358:SF26">
    <property type="entry name" value="GUANIDINO ACID HYDROLASE, MITOCHONDRIAL"/>
    <property type="match status" value="1"/>
</dbReference>
<name>A0ABD6DVT8_9EURY</name>
<dbReference type="AlphaFoldDB" id="A0ABD6DVT8"/>
<dbReference type="PROSITE" id="PS01053">
    <property type="entry name" value="ARGINASE_1"/>
    <property type="match status" value="1"/>
</dbReference>
<dbReference type="Gene3D" id="3.40.800.10">
    <property type="entry name" value="Ureohydrolase domain"/>
    <property type="match status" value="1"/>
</dbReference>
<feature type="binding site" evidence="4">
    <location>
        <position position="227"/>
    </location>
    <ligand>
        <name>Mn(2+)</name>
        <dbReference type="ChEBI" id="CHEBI:29035"/>
        <label>1</label>
    </ligand>
</feature>
<keyword evidence="7" id="KW-1185">Reference proteome</keyword>
<dbReference type="InterPro" id="IPR006035">
    <property type="entry name" value="Ureohydrolase"/>
</dbReference>
<feature type="binding site" evidence="4">
    <location>
        <position position="120"/>
    </location>
    <ligand>
        <name>Mn(2+)</name>
        <dbReference type="ChEBI" id="CHEBI:29035"/>
        <label>1</label>
    </ligand>
</feature>
<feature type="binding site" evidence="4">
    <location>
        <position position="122"/>
    </location>
    <ligand>
        <name>Mn(2+)</name>
        <dbReference type="ChEBI" id="CHEBI:29035"/>
        <label>1</label>
    </ligand>
</feature>
<keyword evidence="2 4" id="KW-0479">Metal-binding</keyword>